<name>A0ABV1K5P3_9PSEU</name>
<dbReference type="PROSITE" id="PS51898">
    <property type="entry name" value="TYR_RECOMBINASE"/>
    <property type="match status" value="1"/>
</dbReference>
<dbReference type="InterPro" id="IPR011010">
    <property type="entry name" value="DNA_brk_join_enz"/>
</dbReference>
<reference evidence="3 4" key="1">
    <citation type="submission" date="2024-03" db="EMBL/GenBank/DDBJ databases">
        <title>Draft genome sequence of Pseudonocardia tropica JCM 19149.</title>
        <authorList>
            <person name="Butdee W."/>
            <person name="Duangmal K."/>
        </authorList>
    </citation>
    <scope>NUCLEOTIDE SEQUENCE [LARGE SCALE GENOMIC DNA]</scope>
    <source>
        <strain evidence="3 4">JCM 19149</strain>
    </source>
</reference>
<comment type="caution">
    <text evidence="3">The sequence shown here is derived from an EMBL/GenBank/DDBJ whole genome shotgun (WGS) entry which is preliminary data.</text>
</comment>
<dbReference type="Proteomes" id="UP001464923">
    <property type="component" value="Unassembled WGS sequence"/>
</dbReference>
<keyword evidence="1" id="KW-0233">DNA recombination</keyword>
<dbReference type="RefSeq" id="WP_349302481.1">
    <property type="nucleotide sequence ID" value="NZ_JBEDNP010000038.1"/>
</dbReference>
<dbReference type="Pfam" id="PF00589">
    <property type="entry name" value="Phage_integrase"/>
    <property type="match status" value="1"/>
</dbReference>
<protein>
    <submittedName>
        <fullName evidence="3">Tyrosine-type recombinase/integrase</fullName>
    </submittedName>
</protein>
<accession>A0ABV1K5P3</accession>
<dbReference type="Gene3D" id="1.10.443.10">
    <property type="entry name" value="Intergrase catalytic core"/>
    <property type="match status" value="1"/>
</dbReference>
<evidence type="ECO:0000313" key="3">
    <source>
        <dbReference type="EMBL" id="MEQ3542428.1"/>
    </source>
</evidence>
<dbReference type="EMBL" id="JBEDNP010000038">
    <property type="protein sequence ID" value="MEQ3542428.1"/>
    <property type="molecule type" value="Genomic_DNA"/>
</dbReference>
<evidence type="ECO:0000313" key="4">
    <source>
        <dbReference type="Proteomes" id="UP001464923"/>
    </source>
</evidence>
<proteinExistence type="predicted"/>
<gene>
    <name evidence="3" type="ORF">WHI96_26820</name>
</gene>
<feature type="non-terminal residue" evidence="3">
    <location>
        <position position="1"/>
    </location>
</feature>
<dbReference type="InterPro" id="IPR013762">
    <property type="entry name" value="Integrase-like_cat_sf"/>
</dbReference>
<keyword evidence="4" id="KW-1185">Reference proteome</keyword>
<dbReference type="CDD" id="cd00397">
    <property type="entry name" value="DNA_BRE_C"/>
    <property type="match status" value="1"/>
</dbReference>
<sequence length="239" mass="26836">RRASRTMRWARSRISSLNFLGAGTISTFPWDQSLHHIRGASERAGVRTLTGEPLRFTPHDFRRIFATEAANGGLPLHIVARLLGHASVNTTQAYTAVFDDELVRSYQAFLANRRAERPAAEHRVATDAEWREFQQHFQTRKLELGTCGRPYGTPCRHEHACIRCPSLRVDPRARPRLAAIVDNLRDRIQEARLNHWLGEIEGLTTSLTAAAEKLTRLDRASAGSAERVSLGMPLLSNPD</sequence>
<evidence type="ECO:0000256" key="1">
    <source>
        <dbReference type="ARBA" id="ARBA00023172"/>
    </source>
</evidence>
<feature type="domain" description="Tyr recombinase" evidence="2">
    <location>
        <begin position="1"/>
        <end position="107"/>
    </location>
</feature>
<dbReference type="InterPro" id="IPR002104">
    <property type="entry name" value="Integrase_catalytic"/>
</dbReference>
<organism evidence="3 4">
    <name type="scientific">Pseudonocardia tropica</name>
    <dbReference type="NCBI Taxonomy" id="681289"/>
    <lineage>
        <taxon>Bacteria</taxon>
        <taxon>Bacillati</taxon>
        <taxon>Actinomycetota</taxon>
        <taxon>Actinomycetes</taxon>
        <taxon>Pseudonocardiales</taxon>
        <taxon>Pseudonocardiaceae</taxon>
        <taxon>Pseudonocardia</taxon>
    </lineage>
</organism>
<dbReference type="SUPFAM" id="SSF56349">
    <property type="entry name" value="DNA breaking-rejoining enzymes"/>
    <property type="match status" value="1"/>
</dbReference>
<evidence type="ECO:0000259" key="2">
    <source>
        <dbReference type="PROSITE" id="PS51898"/>
    </source>
</evidence>